<keyword evidence="3" id="KW-1185">Reference proteome</keyword>
<protein>
    <submittedName>
        <fullName evidence="2">MarR family transcriptional regulator</fullName>
    </submittedName>
</protein>
<sequence length="198" mass="21458">MAAHWLTPDERRAWLALYALTSLLPSTLDAHLFREARITLFDYHVLAMLSESEGTSLPMSDLAARSTASLSRLSHVVKKLEARGWVARVPSSSDGRVTTASLTPDGLRMLEDLAVSHVAQVRTTVFDALDAEDVADLERVGRKILRRLDGTHWILAEIGPGAEDVASDAPAVEVQHHHAVPDAAAAASLHQQVHSSGH</sequence>
<proteinExistence type="predicted"/>
<dbReference type="AlphaFoldDB" id="A0A7X1TN00"/>
<dbReference type="InterPro" id="IPR036390">
    <property type="entry name" value="WH_DNA-bd_sf"/>
</dbReference>
<evidence type="ECO:0000313" key="2">
    <source>
        <dbReference type="EMBL" id="MPY10239.1"/>
    </source>
</evidence>
<dbReference type="GO" id="GO:0006950">
    <property type="term" value="P:response to stress"/>
    <property type="evidence" value="ECO:0007669"/>
    <property type="project" value="TreeGrafter"/>
</dbReference>
<dbReference type="RefSeq" id="WP_152812975.1">
    <property type="nucleotide sequence ID" value="NZ_VJXX01000001.1"/>
</dbReference>
<dbReference type="SUPFAM" id="SSF46785">
    <property type="entry name" value="Winged helix' DNA-binding domain"/>
    <property type="match status" value="1"/>
</dbReference>
<evidence type="ECO:0000259" key="1">
    <source>
        <dbReference type="PROSITE" id="PS50995"/>
    </source>
</evidence>
<comment type="caution">
    <text evidence="2">The sequence shown here is derived from an EMBL/GenBank/DDBJ whole genome shotgun (WGS) entry which is preliminary data.</text>
</comment>
<dbReference type="Proteomes" id="UP000326464">
    <property type="component" value="Unassembled WGS sequence"/>
</dbReference>
<organism evidence="2 3">
    <name type="scientific">Arthrobacter bussei</name>
    <dbReference type="NCBI Taxonomy" id="2594179"/>
    <lineage>
        <taxon>Bacteria</taxon>
        <taxon>Bacillati</taxon>
        <taxon>Actinomycetota</taxon>
        <taxon>Actinomycetes</taxon>
        <taxon>Micrococcales</taxon>
        <taxon>Micrococcaceae</taxon>
        <taxon>Arthrobacter</taxon>
    </lineage>
</organism>
<dbReference type="SMART" id="SM00347">
    <property type="entry name" value="HTH_MARR"/>
    <property type="match status" value="1"/>
</dbReference>
<accession>A0A7X1TN00</accession>
<evidence type="ECO:0000313" key="3">
    <source>
        <dbReference type="Proteomes" id="UP000326464"/>
    </source>
</evidence>
<dbReference type="InterPro" id="IPR036388">
    <property type="entry name" value="WH-like_DNA-bd_sf"/>
</dbReference>
<dbReference type="OrthoDB" id="8635520at2"/>
<dbReference type="Gene3D" id="1.10.10.10">
    <property type="entry name" value="Winged helix-like DNA-binding domain superfamily/Winged helix DNA-binding domain"/>
    <property type="match status" value="1"/>
</dbReference>
<dbReference type="Pfam" id="PF01047">
    <property type="entry name" value="MarR"/>
    <property type="match status" value="1"/>
</dbReference>
<reference evidence="3" key="1">
    <citation type="submission" date="2019-07" db="EMBL/GenBank/DDBJ databases">
        <title>Arthrobacter KR32 sp. nov., isolated from mountain cheese made of cows milk.</title>
        <authorList>
            <person name="Flegler A."/>
        </authorList>
    </citation>
    <scope>NUCLEOTIDE SEQUENCE [LARGE SCALE GENOMIC DNA]</scope>
    <source>
        <strain evidence="3">KR32</strain>
    </source>
</reference>
<dbReference type="PROSITE" id="PS50995">
    <property type="entry name" value="HTH_MARR_2"/>
    <property type="match status" value="1"/>
</dbReference>
<dbReference type="PRINTS" id="PR00598">
    <property type="entry name" value="HTHMARR"/>
</dbReference>
<name>A0A7X1TN00_9MICC</name>
<feature type="domain" description="HTH marR-type" evidence="1">
    <location>
        <begin position="10"/>
        <end position="146"/>
    </location>
</feature>
<dbReference type="GO" id="GO:0003700">
    <property type="term" value="F:DNA-binding transcription factor activity"/>
    <property type="evidence" value="ECO:0007669"/>
    <property type="project" value="InterPro"/>
</dbReference>
<dbReference type="InterPro" id="IPR000835">
    <property type="entry name" value="HTH_MarR-typ"/>
</dbReference>
<dbReference type="EMBL" id="VJXX01000001">
    <property type="protein sequence ID" value="MPY10239.1"/>
    <property type="molecule type" value="Genomic_DNA"/>
</dbReference>
<dbReference type="InterPro" id="IPR039422">
    <property type="entry name" value="MarR/SlyA-like"/>
</dbReference>
<gene>
    <name evidence="2" type="ORF">FNH21_05810</name>
</gene>
<dbReference type="PANTHER" id="PTHR33164">
    <property type="entry name" value="TRANSCRIPTIONAL REGULATOR, MARR FAMILY"/>
    <property type="match status" value="1"/>
</dbReference>
<dbReference type="PANTHER" id="PTHR33164:SF99">
    <property type="entry name" value="MARR FAMILY REGULATORY PROTEIN"/>
    <property type="match status" value="1"/>
</dbReference>